<name>A0A917GHT2_9GAMM</name>
<evidence type="ECO:0000259" key="1">
    <source>
        <dbReference type="SMART" id="SM00974"/>
    </source>
</evidence>
<keyword evidence="3" id="KW-1185">Reference proteome</keyword>
<proteinExistence type="predicted"/>
<dbReference type="Proteomes" id="UP000627715">
    <property type="component" value="Unassembled WGS sequence"/>
</dbReference>
<feature type="domain" description="Bacteriophage T5 Orf172 DNA-binding" evidence="1">
    <location>
        <begin position="11"/>
        <end position="85"/>
    </location>
</feature>
<dbReference type="EMBL" id="BMIY01000001">
    <property type="protein sequence ID" value="GGG46938.1"/>
    <property type="molecule type" value="Genomic_DNA"/>
</dbReference>
<reference evidence="2" key="1">
    <citation type="journal article" date="2014" name="Int. J. Syst. Evol. Microbiol.">
        <title>Complete genome sequence of Corynebacterium casei LMG S-19264T (=DSM 44701T), isolated from a smear-ripened cheese.</title>
        <authorList>
            <consortium name="US DOE Joint Genome Institute (JGI-PGF)"/>
            <person name="Walter F."/>
            <person name="Albersmeier A."/>
            <person name="Kalinowski J."/>
            <person name="Ruckert C."/>
        </authorList>
    </citation>
    <scope>NUCLEOTIDE SEQUENCE</scope>
    <source>
        <strain evidence="2">CGMCC 1.15425</strain>
    </source>
</reference>
<protein>
    <recommendedName>
        <fullName evidence="1">Bacteriophage T5 Orf172 DNA-binding domain-containing protein</fullName>
    </recommendedName>
</protein>
<sequence length="154" mass="17577">MYTYFIVENEDCAESRIKIGFSKDPGKRIRELQTGSSRKLAIMGWIESGDHSLERALHRKYQQHRLNGEWFSIEPADVLEELKKMSTSSFICIQSNAGAFLGCDRDAVPEYLGPWEWLDTELEEFCPQCGWGGGVHFNEAIGSENCLRCGYPIF</sequence>
<gene>
    <name evidence="2" type="ORF">GCM10011403_00050</name>
</gene>
<organism evidence="2 3">
    <name type="scientific">Pseudohongiella nitratireducens</name>
    <dbReference type="NCBI Taxonomy" id="1768907"/>
    <lineage>
        <taxon>Bacteria</taxon>
        <taxon>Pseudomonadati</taxon>
        <taxon>Pseudomonadota</taxon>
        <taxon>Gammaproteobacteria</taxon>
        <taxon>Pseudomonadales</taxon>
        <taxon>Pseudohongiellaceae</taxon>
        <taxon>Pseudohongiella</taxon>
    </lineage>
</organism>
<accession>A0A917GHT2</accession>
<dbReference type="SMART" id="SM00974">
    <property type="entry name" value="T5orf172"/>
    <property type="match status" value="1"/>
</dbReference>
<dbReference type="RefSeq" id="WP_068810647.1">
    <property type="nucleotide sequence ID" value="NZ_BMIY01000001.1"/>
</dbReference>
<dbReference type="Pfam" id="PF13455">
    <property type="entry name" value="MUG113"/>
    <property type="match status" value="1"/>
</dbReference>
<evidence type="ECO:0000313" key="2">
    <source>
        <dbReference type="EMBL" id="GGG46938.1"/>
    </source>
</evidence>
<dbReference type="OrthoDB" id="5917870at2"/>
<evidence type="ECO:0000313" key="3">
    <source>
        <dbReference type="Proteomes" id="UP000627715"/>
    </source>
</evidence>
<dbReference type="InterPro" id="IPR018306">
    <property type="entry name" value="Phage_T5_Orf172_DNA-bd"/>
</dbReference>
<dbReference type="AlphaFoldDB" id="A0A917GHT2"/>
<comment type="caution">
    <text evidence="2">The sequence shown here is derived from an EMBL/GenBank/DDBJ whole genome shotgun (WGS) entry which is preliminary data.</text>
</comment>
<reference evidence="2" key="2">
    <citation type="submission" date="2020-09" db="EMBL/GenBank/DDBJ databases">
        <authorList>
            <person name="Sun Q."/>
            <person name="Zhou Y."/>
        </authorList>
    </citation>
    <scope>NUCLEOTIDE SEQUENCE</scope>
    <source>
        <strain evidence="2">CGMCC 1.15425</strain>
    </source>
</reference>